<dbReference type="Proteomes" id="UP000053105">
    <property type="component" value="Unassembled WGS sequence"/>
</dbReference>
<name>A0A0M8ZXQ5_9HYME</name>
<accession>A0A0M8ZXQ5</accession>
<dbReference type="AlphaFoldDB" id="A0A0M8ZXQ5"/>
<gene>
    <name evidence="1" type="ORF">WN51_03424</name>
</gene>
<protein>
    <submittedName>
        <fullName evidence="1">Uncharacterized protein</fullName>
    </submittedName>
</protein>
<dbReference type="EMBL" id="KQ435831">
    <property type="protein sequence ID" value="KOX71713.1"/>
    <property type="molecule type" value="Genomic_DNA"/>
</dbReference>
<proteinExistence type="predicted"/>
<keyword evidence="2" id="KW-1185">Reference proteome</keyword>
<evidence type="ECO:0000313" key="2">
    <source>
        <dbReference type="Proteomes" id="UP000053105"/>
    </source>
</evidence>
<reference evidence="1 2" key="1">
    <citation type="submission" date="2015-07" db="EMBL/GenBank/DDBJ databases">
        <title>The genome of Melipona quadrifasciata.</title>
        <authorList>
            <person name="Pan H."/>
            <person name="Kapheim K."/>
        </authorList>
    </citation>
    <scope>NUCLEOTIDE SEQUENCE [LARGE SCALE GENOMIC DNA]</scope>
    <source>
        <strain evidence="1">0111107301</strain>
        <tissue evidence="1">Whole body</tissue>
    </source>
</reference>
<sequence length="52" mass="5833">MERLGIFAGIFVQRAFGLQVNQSPSGGEGGDGRRWKRHFLISSGWTIFVCFD</sequence>
<organism evidence="1 2">
    <name type="scientific">Melipona quadrifasciata</name>
    <dbReference type="NCBI Taxonomy" id="166423"/>
    <lineage>
        <taxon>Eukaryota</taxon>
        <taxon>Metazoa</taxon>
        <taxon>Ecdysozoa</taxon>
        <taxon>Arthropoda</taxon>
        <taxon>Hexapoda</taxon>
        <taxon>Insecta</taxon>
        <taxon>Pterygota</taxon>
        <taxon>Neoptera</taxon>
        <taxon>Endopterygota</taxon>
        <taxon>Hymenoptera</taxon>
        <taxon>Apocrita</taxon>
        <taxon>Aculeata</taxon>
        <taxon>Apoidea</taxon>
        <taxon>Anthophila</taxon>
        <taxon>Apidae</taxon>
        <taxon>Melipona</taxon>
    </lineage>
</organism>
<evidence type="ECO:0000313" key="1">
    <source>
        <dbReference type="EMBL" id="KOX71713.1"/>
    </source>
</evidence>